<evidence type="ECO:0000313" key="2">
    <source>
        <dbReference type="Proteomes" id="UP000199041"/>
    </source>
</evidence>
<keyword evidence="2" id="KW-1185">Reference proteome</keyword>
<accession>A0A1H4CJ02</accession>
<protein>
    <submittedName>
        <fullName evidence="1">Uncharacterized protein</fullName>
    </submittedName>
</protein>
<dbReference type="OrthoDB" id="9845768at2"/>
<organism evidence="1 2">
    <name type="scientific">Arachidicoccus rhizosphaerae</name>
    <dbReference type="NCBI Taxonomy" id="551991"/>
    <lineage>
        <taxon>Bacteria</taxon>
        <taxon>Pseudomonadati</taxon>
        <taxon>Bacteroidota</taxon>
        <taxon>Chitinophagia</taxon>
        <taxon>Chitinophagales</taxon>
        <taxon>Chitinophagaceae</taxon>
        <taxon>Arachidicoccus</taxon>
    </lineage>
</organism>
<evidence type="ECO:0000313" key="1">
    <source>
        <dbReference type="EMBL" id="SEA60411.1"/>
    </source>
</evidence>
<dbReference type="EMBL" id="FNQY01000032">
    <property type="protein sequence ID" value="SEA60411.1"/>
    <property type="molecule type" value="Genomic_DNA"/>
</dbReference>
<dbReference type="AlphaFoldDB" id="A0A1H4CJ02"/>
<dbReference type="Proteomes" id="UP000199041">
    <property type="component" value="Unassembled WGS sequence"/>
</dbReference>
<name>A0A1H4CJ02_9BACT</name>
<reference evidence="1 2" key="1">
    <citation type="submission" date="2016-10" db="EMBL/GenBank/DDBJ databases">
        <authorList>
            <person name="de Groot N.N."/>
        </authorList>
    </citation>
    <scope>NUCLEOTIDE SEQUENCE [LARGE SCALE GENOMIC DNA]</scope>
    <source>
        <strain evidence="1 2">Vu-144</strain>
    </source>
</reference>
<gene>
    <name evidence="1" type="ORF">SAMN05192529_13218</name>
</gene>
<dbReference type="RefSeq" id="WP_091401102.1">
    <property type="nucleotide sequence ID" value="NZ_FNQY01000032.1"/>
</dbReference>
<proteinExistence type="predicted"/>
<sequence length="82" mass="9707">MYRKIKQALKEKEHHPPRYLKGDISCSPGDEVLLYSKKGIYLVTEITESTFIVTCQRWLNSKNQKDRKEEHLWSDLKEIIAT</sequence>